<dbReference type="Pfam" id="PF09490">
    <property type="entry name" value="CbtA"/>
    <property type="match status" value="1"/>
</dbReference>
<dbReference type="EMBL" id="BJMM01000036">
    <property type="protein sequence ID" value="GEB52751.1"/>
    <property type="molecule type" value="Genomic_DNA"/>
</dbReference>
<accession>A0A4Y3R4Y5</accession>
<feature type="transmembrane region" description="Helical" evidence="1">
    <location>
        <begin position="50"/>
        <end position="75"/>
    </location>
</feature>
<feature type="transmembrane region" description="Helical" evidence="1">
    <location>
        <begin position="124"/>
        <end position="142"/>
    </location>
</feature>
<dbReference type="InterPro" id="IPR012666">
    <property type="entry name" value="CbtA_put"/>
</dbReference>
<sequence length="236" mass="24193">MLAGLGAGVFALLVAFFLGEPGVEDAIAFEEAGAHEHGAELVSRTAQSTGGLATGVLAFGVAFGGIAALVCCFALGRAGRFAPRTTALLVSGAALLCVYLVPFLKYPANPPAVGDPGTIGKRTALYFLMMLLGVVLAVAAVLCGRRLVPRLGTWYATVAAGAFFVLAVGLACAFLPAVDEVPEGFPADLLWRFRVAALAIQLTFWTAFGLLFGEAAQRLLSPGARGAPGDPSPAVR</sequence>
<dbReference type="Proteomes" id="UP000319210">
    <property type="component" value="Unassembled WGS sequence"/>
</dbReference>
<protein>
    <submittedName>
        <fullName evidence="2">Membrane protein</fullName>
    </submittedName>
</protein>
<evidence type="ECO:0000313" key="3">
    <source>
        <dbReference type="Proteomes" id="UP000319210"/>
    </source>
</evidence>
<name>A0A4Y3R4Y5_STRCI</name>
<proteinExistence type="predicted"/>
<dbReference type="AlphaFoldDB" id="A0A4Y3R4Y5"/>
<reference evidence="2 3" key="1">
    <citation type="submission" date="2019-06" db="EMBL/GenBank/DDBJ databases">
        <title>Whole genome shotgun sequence of Streptomyces cacaoi subsp. cacaoi NBRC 12748.</title>
        <authorList>
            <person name="Hosoyama A."/>
            <person name="Uohara A."/>
            <person name="Ohji S."/>
            <person name="Ichikawa N."/>
        </authorList>
    </citation>
    <scope>NUCLEOTIDE SEQUENCE [LARGE SCALE GENOMIC DNA]</scope>
    <source>
        <strain evidence="2 3">NBRC 12748</strain>
    </source>
</reference>
<comment type="caution">
    <text evidence="2">The sequence shown here is derived from an EMBL/GenBank/DDBJ whole genome shotgun (WGS) entry which is preliminary data.</text>
</comment>
<keyword evidence="1" id="KW-0472">Membrane</keyword>
<feature type="transmembrane region" description="Helical" evidence="1">
    <location>
        <begin position="189"/>
        <end position="212"/>
    </location>
</feature>
<keyword evidence="1" id="KW-1133">Transmembrane helix</keyword>
<organism evidence="2 3">
    <name type="scientific">Streptomyces cacaoi</name>
    <dbReference type="NCBI Taxonomy" id="1898"/>
    <lineage>
        <taxon>Bacteria</taxon>
        <taxon>Bacillati</taxon>
        <taxon>Actinomycetota</taxon>
        <taxon>Actinomycetes</taxon>
        <taxon>Kitasatosporales</taxon>
        <taxon>Streptomycetaceae</taxon>
        <taxon>Streptomyces</taxon>
    </lineage>
</organism>
<evidence type="ECO:0000313" key="2">
    <source>
        <dbReference type="EMBL" id="GEB52751.1"/>
    </source>
</evidence>
<gene>
    <name evidence="2" type="ORF">SCA03_53020</name>
</gene>
<feature type="transmembrane region" description="Helical" evidence="1">
    <location>
        <begin position="87"/>
        <end position="104"/>
    </location>
</feature>
<feature type="transmembrane region" description="Helical" evidence="1">
    <location>
        <begin position="154"/>
        <end position="177"/>
    </location>
</feature>
<evidence type="ECO:0000256" key="1">
    <source>
        <dbReference type="SAM" id="Phobius"/>
    </source>
</evidence>
<keyword evidence="3" id="KW-1185">Reference proteome</keyword>
<keyword evidence="1" id="KW-0812">Transmembrane</keyword>